<feature type="transmembrane region" description="Helical" evidence="7">
    <location>
        <begin position="425"/>
        <end position="447"/>
    </location>
</feature>
<evidence type="ECO:0000313" key="10">
    <source>
        <dbReference type="EMBL" id="MBR1141594.1"/>
    </source>
</evidence>
<feature type="transmembrane region" description="Helical" evidence="7">
    <location>
        <begin position="282"/>
        <end position="307"/>
    </location>
</feature>
<dbReference type="Proteomes" id="UP001314635">
    <property type="component" value="Unassembled WGS sequence"/>
</dbReference>
<feature type="transmembrane region" description="Helical" evidence="7">
    <location>
        <begin position="812"/>
        <end position="834"/>
    </location>
</feature>
<feature type="transmembrane region" description="Helical" evidence="7">
    <location>
        <begin position="517"/>
        <end position="537"/>
    </location>
</feature>
<dbReference type="RefSeq" id="WP_172238884.1">
    <property type="nucleotide sequence ID" value="NZ_JABFDP010000020.1"/>
</dbReference>
<evidence type="ECO:0000256" key="5">
    <source>
        <dbReference type="ARBA" id="ARBA00022989"/>
    </source>
</evidence>
<feature type="domain" description="ABC3 transporter permease C-terminal" evidence="8">
    <location>
        <begin position="764"/>
        <end position="872"/>
    </location>
</feature>
<feature type="domain" description="MacB-like periplasmic core" evidence="9">
    <location>
        <begin position="519"/>
        <end position="726"/>
    </location>
</feature>
<evidence type="ECO:0000259" key="9">
    <source>
        <dbReference type="Pfam" id="PF12704"/>
    </source>
</evidence>
<accession>A0ABS5GKK6</accession>
<gene>
    <name evidence="10" type="ORF">JQ619_38245</name>
</gene>
<keyword evidence="5 7" id="KW-1133">Transmembrane helix</keyword>
<dbReference type="Pfam" id="PF02687">
    <property type="entry name" value="FtsX"/>
    <property type="match status" value="1"/>
</dbReference>
<keyword evidence="6 7" id="KW-0472">Membrane</keyword>
<feature type="transmembrane region" description="Helical" evidence="7">
    <location>
        <begin position="343"/>
        <end position="363"/>
    </location>
</feature>
<dbReference type="EMBL" id="JAFCLK010000083">
    <property type="protein sequence ID" value="MBR1141594.1"/>
    <property type="molecule type" value="Genomic_DNA"/>
</dbReference>
<proteinExistence type="inferred from homology"/>
<feature type="transmembrane region" description="Helical" evidence="7">
    <location>
        <begin position="459"/>
        <end position="479"/>
    </location>
</feature>
<dbReference type="InterPro" id="IPR051447">
    <property type="entry name" value="Lipoprotein-release_system"/>
</dbReference>
<evidence type="ECO:0000256" key="2">
    <source>
        <dbReference type="ARBA" id="ARBA00005236"/>
    </source>
</evidence>
<keyword evidence="4 7" id="KW-0812">Transmembrane</keyword>
<feature type="transmembrane region" description="Helical" evidence="7">
    <location>
        <begin position="21"/>
        <end position="43"/>
    </location>
</feature>
<evidence type="ECO:0000259" key="8">
    <source>
        <dbReference type="Pfam" id="PF02687"/>
    </source>
</evidence>
<feature type="transmembrane region" description="Helical" evidence="7">
    <location>
        <begin position="375"/>
        <end position="396"/>
    </location>
</feature>
<reference evidence="11" key="1">
    <citation type="journal article" date="2021" name="ISME J.">
        <title>Evolutionary origin and ecological implication of a unique nif island in free-living Bradyrhizobium lineages.</title>
        <authorList>
            <person name="Tao J."/>
        </authorList>
    </citation>
    <scope>NUCLEOTIDE SEQUENCE [LARGE SCALE GENOMIC DNA]</scope>
    <source>
        <strain evidence="11">SZCCT0094</strain>
    </source>
</reference>
<protein>
    <submittedName>
        <fullName evidence="10">ABC transporter permease</fullName>
    </submittedName>
</protein>
<dbReference type="PANTHER" id="PTHR30489">
    <property type="entry name" value="LIPOPROTEIN-RELEASING SYSTEM TRANSMEMBRANE PROTEIN LOLE"/>
    <property type="match status" value="1"/>
</dbReference>
<comment type="caution">
    <text evidence="10">The sequence shown here is derived from an EMBL/GenBank/DDBJ whole genome shotgun (WGS) entry which is preliminary data.</text>
</comment>
<comment type="subcellular location">
    <subcellularLocation>
        <location evidence="1">Cell membrane</location>
        <topology evidence="1">Multi-pass membrane protein</topology>
    </subcellularLocation>
</comment>
<evidence type="ECO:0000256" key="6">
    <source>
        <dbReference type="ARBA" id="ARBA00023136"/>
    </source>
</evidence>
<evidence type="ECO:0000256" key="7">
    <source>
        <dbReference type="SAM" id="Phobius"/>
    </source>
</evidence>
<feature type="transmembrane region" description="Helical" evidence="7">
    <location>
        <begin position="758"/>
        <end position="781"/>
    </location>
</feature>
<evidence type="ECO:0000256" key="1">
    <source>
        <dbReference type="ARBA" id="ARBA00004651"/>
    </source>
</evidence>
<organism evidence="10 11">
    <name type="scientific">Bradyrhizobium denitrificans</name>
    <dbReference type="NCBI Taxonomy" id="2734912"/>
    <lineage>
        <taxon>Bacteria</taxon>
        <taxon>Pseudomonadati</taxon>
        <taxon>Pseudomonadota</taxon>
        <taxon>Alphaproteobacteria</taxon>
        <taxon>Hyphomicrobiales</taxon>
        <taxon>Nitrobacteraceae</taxon>
        <taxon>Bradyrhizobium</taxon>
    </lineage>
</organism>
<dbReference type="PANTHER" id="PTHR30489:SF0">
    <property type="entry name" value="LIPOPROTEIN-RELEASING SYSTEM TRANSMEMBRANE PROTEIN LOLE"/>
    <property type="match status" value="1"/>
</dbReference>
<name>A0ABS5GKK6_9BRAD</name>
<keyword evidence="11" id="KW-1185">Reference proteome</keyword>
<sequence length="889" mass="92339">MILTVVATWTKGIVKARWRHLGLAAIGIVAATALTGTIGAFGVSSARSMTQRAVAAIPVDWQVAVAAGADISALIDKLPASAPIRAERSVGYADSASFLAVTGDTTQTTGAGQVLGLPVDYSVTFPGQIRPLLGRTDGVLLAQQTAANLHATVGDTVTVRPEAGSAFDVKVDGIVDLPNADALFQAIGPAKGPTATAPPDNVVILPIDQWREHFSKSVQLPSGGARWQVHVALDRSGLPSAPDAASLDSAGKSRNFEVRAAGAAIVGDNLSARLDAVRQDALFARILLLFLGVPGIALALLITIAVARADAGRRRREQALLSLRGAGVAHISSLAFVEAGLTAGMGVFLGVAIAGAVSSTALGIDLRLASVRESFALAGAVGFLLAVAAIVAPAIADIRERSVASRRAWLASTVEPVWQRAYLDVGLIIISGAVFWHSASAGYQVVLAPEGVAATAIDYTAFLAPLLLWIGSGLIVVRVSNYALRVGRSTLAGMLAPLAGRLAVPAAAAVSRQRGRIATGTALVALAFAFAAATAIFNATYNAQLLVDAQLTNGADVTVTGSTATPAGAVLDQIRATRGVAAAEPMQHRFAYVGKDLQDIYGIDPRRIAMATTIANVYFGNHNARATLKRLAKTPDGLLVSQETVNDFQLSLGDLVNLRLQSAADRQYKTVPFHFVGIVKEFPTAPRDSFLVANAAYVAAQTGDPAAEIVLVRAKDDPAALARSIRDGLGTITGLKTTDLAQAAHLIGSSLTAIDLRALGAVELAFAVFFVAMATGLTLWLGQSERARTQAVLMSLGASQTEIRSFTWSEGLVMLGIGLPLGALIGTVVAWMLVRLLSGIFDPPPEILSIPWSYLVLVLTGAIVSTVGAVFVQGVWSKEWAVRELRAGG</sequence>
<evidence type="ECO:0000256" key="4">
    <source>
        <dbReference type="ARBA" id="ARBA00022692"/>
    </source>
</evidence>
<feature type="transmembrane region" description="Helical" evidence="7">
    <location>
        <begin position="854"/>
        <end position="876"/>
    </location>
</feature>
<dbReference type="InterPro" id="IPR003838">
    <property type="entry name" value="ABC3_permease_C"/>
</dbReference>
<keyword evidence="3" id="KW-1003">Cell membrane</keyword>
<dbReference type="Pfam" id="PF12704">
    <property type="entry name" value="MacB_PCD"/>
    <property type="match status" value="1"/>
</dbReference>
<dbReference type="InterPro" id="IPR025857">
    <property type="entry name" value="MacB_PCD"/>
</dbReference>
<evidence type="ECO:0000313" key="11">
    <source>
        <dbReference type="Proteomes" id="UP001314635"/>
    </source>
</evidence>
<comment type="similarity">
    <text evidence="2">Belongs to the ABC-4 integral membrane protein family. LolC/E subfamily.</text>
</comment>
<evidence type="ECO:0000256" key="3">
    <source>
        <dbReference type="ARBA" id="ARBA00022475"/>
    </source>
</evidence>